<organism evidence="2 3">
    <name type="scientific">Vitis vinifera</name>
    <name type="common">Grape</name>
    <dbReference type="NCBI Taxonomy" id="29760"/>
    <lineage>
        <taxon>Eukaryota</taxon>
        <taxon>Viridiplantae</taxon>
        <taxon>Streptophyta</taxon>
        <taxon>Embryophyta</taxon>
        <taxon>Tracheophyta</taxon>
        <taxon>Spermatophyta</taxon>
        <taxon>Magnoliopsida</taxon>
        <taxon>eudicotyledons</taxon>
        <taxon>Gunneridae</taxon>
        <taxon>Pentapetalae</taxon>
        <taxon>rosids</taxon>
        <taxon>Vitales</taxon>
        <taxon>Vitaceae</taxon>
        <taxon>Viteae</taxon>
        <taxon>Vitis</taxon>
    </lineage>
</organism>
<dbReference type="AlphaFoldDB" id="A0A438DI79"/>
<accession>A0A438DI79</accession>
<feature type="compositionally biased region" description="Basic and acidic residues" evidence="1">
    <location>
        <begin position="1"/>
        <end position="16"/>
    </location>
</feature>
<name>A0A438DI79_VITVI</name>
<comment type="caution">
    <text evidence="2">The sequence shown here is derived from an EMBL/GenBank/DDBJ whole genome shotgun (WGS) entry which is preliminary data.</text>
</comment>
<protein>
    <recommendedName>
        <fullName evidence="4">Protein yippee-like</fullName>
    </recommendedName>
</protein>
<evidence type="ECO:0000313" key="2">
    <source>
        <dbReference type="EMBL" id="RVW35161.1"/>
    </source>
</evidence>
<sequence length="136" mass="15809">MIKDAKRRQLEDSDQTKKRKLQDRPGWMACRGCPANFTPLRNLLEDLQQHATADTRWYLFSYDYELFNLDHGGVESRILTRIKDGRSRDGDDEGTPVELSDMYCIKCGMHAGWQIVSEYGNEPSIYAEKCILLSEW</sequence>
<evidence type="ECO:0000256" key="1">
    <source>
        <dbReference type="SAM" id="MobiDB-lite"/>
    </source>
</evidence>
<evidence type="ECO:0008006" key="4">
    <source>
        <dbReference type="Google" id="ProtNLM"/>
    </source>
</evidence>
<dbReference type="Proteomes" id="UP000288805">
    <property type="component" value="Unassembled WGS sequence"/>
</dbReference>
<gene>
    <name evidence="2" type="ORF">CK203_085899</name>
</gene>
<dbReference type="EMBL" id="QGNW01001614">
    <property type="protein sequence ID" value="RVW35161.1"/>
    <property type="molecule type" value="Genomic_DNA"/>
</dbReference>
<evidence type="ECO:0000313" key="3">
    <source>
        <dbReference type="Proteomes" id="UP000288805"/>
    </source>
</evidence>
<reference evidence="2 3" key="1">
    <citation type="journal article" date="2018" name="PLoS Genet.">
        <title>Population sequencing reveals clonal diversity and ancestral inbreeding in the grapevine cultivar Chardonnay.</title>
        <authorList>
            <person name="Roach M.J."/>
            <person name="Johnson D.L."/>
            <person name="Bohlmann J."/>
            <person name="van Vuuren H.J."/>
            <person name="Jones S.J."/>
            <person name="Pretorius I.S."/>
            <person name="Schmidt S.A."/>
            <person name="Borneman A.R."/>
        </authorList>
    </citation>
    <scope>NUCLEOTIDE SEQUENCE [LARGE SCALE GENOMIC DNA]</scope>
    <source>
        <strain evidence="3">cv. Chardonnay</strain>
        <tissue evidence="2">Leaf</tissue>
    </source>
</reference>
<feature type="region of interest" description="Disordered" evidence="1">
    <location>
        <begin position="1"/>
        <end position="23"/>
    </location>
</feature>
<proteinExistence type="predicted"/>